<gene>
    <name evidence="18" type="ORF">Q5P01_003624</name>
</gene>
<evidence type="ECO:0000256" key="2">
    <source>
        <dbReference type="ARBA" id="ARBA00004240"/>
    </source>
</evidence>
<evidence type="ECO:0000256" key="10">
    <source>
        <dbReference type="ARBA" id="ARBA00022824"/>
    </source>
</evidence>
<keyword evidence="8" id="KW-0677">Repeat</keyword>
<keyword evidence="11 15" id="KW-1133">Transmembrane helix</keyword>
<dbReference type="InterPro" id="IPR019734">
    <property type="entry name" value="TPR_rpt"/>
</dbReference>
<dbReference type="Pfam" id="PF13181">
    <property type="entry name" value="TPR_8"/>
    <property type="match status" value="2"/>
</dbReference>
<comment type="similarity">
    <text evidence="4">Belongs to the TMTC family.</text>
</comment>
<dbReference type="SMART" id="SM00028">
    <property type="entry name" value="TPR"/>
    <property type="match status" value="8"/>
</dbReference>
<feature type="transmembrane region" description="Helical" evidence="15">
    <location>
        <begin position="85"/>
        <end position="102"/>
    </location>
</feature>
<dbReference type="FunFam" id="1.25.40.10:FF:000130">
    <property type="entry name" value="Transmembrane and tetratricopeptide repeat containing 2"/>
    <property type="match status" value="1"/>
</dbReference>
<evidence type="ECO:0000256" key="9">
    <source>
        <dbReference type="ARBA" id="ARBA00022803"/>
    </source>
</evidence>
<keyword evidence="6" id="KW-0808">Transferase</keyword>
<evidence type="ECO:0000256" key="7">
    <source>
        <dbReference type="ARBA" id="ARBA00022692"/>
    </source>
</evidence>
<protein>
    <recommendedName>
        <fullName evidence="5">dolichyl-phosphate-mannose--protein mannosyltransferase</fullName>
        <ecNumber evidence="5">2.4.1.109</ecNumber>
    </recommendedName>
</protein>
<accession>A0AA88T1I5</accession>
<keyword evidence="10" id="KW-0256">Endoplasmic reticulum</keyword>
<feature type="repeat" description="TPR" evidence="13">
    <location>
        <begin position="650"/>
        <end position="683"/>
    </location>
</feature>
<dbReference type="Pfam" id="PF13432">
    <property type="entry name" value="TPR_16"/>
    <property type="match status" value="2"/>
</dbReference>
<dbReference type="SUPFAM" id="SSF48452">
    <property type="entry name" value="TPR-like"/>
    <property type="match status" value="2"/>
</dbReference>
<evidence type="ECO:0000256" key="15">
    <source>
        <dbReference type="SAM" id="Phobius"/>
    </source>
</evidence>
<keyword evidence="9 13" id="KW-0802">TPR repeat</keyword>
<feature type="transmembrane region" description="Helical" evidence="15">
    <location>
        <begin position="429"/>
        <end position="447"/>
    </location>
</feature>
<dbReference type="Pfam" id="PF13424">
    <property type="entry name" value="TPR_12"/>
    <property type="match status" value="1"/>
</dbReference>
<feature type="repeat" description="TPR" evidence="13">
    <location>
        <begin position="684"/>
        <end position="717"/>
    </location>
</feature>
<dbReference type="EC" id="2.4.1.109" evidence="5"/>
<feature type="repeat" description="TPR" evidence="13">
    <location>
        <begin position="499"/>
        <end position="532"/>
    </location>
</feature>
<keyword evidence="16" id="KW-0732">Signal</keyword>
<dbReference type="InterPro" id="IPR013618">
    <property type="entry name" value="TMTC_DUF1736"/>
</dbReference>
<evidence type="ECO:0000256" key="5">
    <source>
        <dbReference type="ARBA" id="ARBA00012839"/>
    </source>
</evidence>
<evidence type="ECO:0000313" key="19">
    <source>
        <dbReference type="Proteomes" id="UP001187415"/>
    </source>
</evidence>
<feature type="transmembrane region" description="Helical" evidence="15">
    <location>
        <begin position="399"/>
        <end position="423"/>
    </location>
</feature>
<feature type="chain" id="PRO_5041687329" description="dolichyl-phosphate-mannose--protein mannosyltransferase" evidence="16">
    <location>
        <begin position="22"/>
        <end position="851"/>
    </location>
</feature>
<sequence>MITELVCTAVAVGLYLNTLDADFCYDDSRAIKTNQDLLPETPWTNILYDDFWGTLLTHSGSHKSFRPLCTLSFRLNYTLHGLHPWGYHLLNVVLHGLVTALFTAFSRPLLGRGLWSLLAGLLFASHPVHTEAVAGVVGRADVGAALFFLLSLHCYVRHCGLRRDTHETFYNGRCGGSSVTRCWGWMLGSLWCAAASMLWKEQGVTVLAVSAVYDLFVFQKLRFRQALPLLLGKKKNTGVLLSLGVLASWGVILLSARLYWMGNKPPNFSNSDNPAADSPHFLTRALTFLHLPAANAWLLLCPTSSVSIGPWMPNLHTVAFYGGFILLVFFGLRGPTSKAKETNGKAHFTNGKSITNGNGYHAPDTNHNTDQGPPKTTVNGSTDLHHFLPRTSLPPTENLVIFSLGVLSLPFIPATNLFFYVGFVIAERVLYIPSIGFCLLVAAGARTSYVRLRTRGCKALLLCLCTGLVVLNGLRTVQRNRDWSNEENLYKSGINMNPAKAWGNLGNVLKNRGKMAEAERAYRNALHYRGNMADMLYNLGLLLQENERFLKRCIITNWPLGVGQRWHVTAYLNTGIILMNQGNLDEAKRTFLTCADIPDENLKDPHAHKSSVTSCLYNLGKLLHEQGQQEEALSFYKEAVKKMPRQFAPHSLFNMMGEAYMRLNRLEEAGHWYRESLRAKPDHIPAHLTYGKLLSIIGQKTEAEKYYLRAIQIDPTKGNCYMHYGQFLLEQSRLAEAAEMAERAAELDSSEFDVVFSAAHMLRQANLNEAAERQYERAAGLRPDYPAALMNLGAILHLNGKLPEAEANYLRALQLKPDDVITQSNLRKLWNIMERQGLRTKQGLGMQRSNL</sequence>
<dbReference type="GO" id="GO:0004169">
    <property type="term" value="F:dolichyl-phosphate-mannose-protein mannosyltransferase activity"/>
    <property type="evidence" value="ECO:0007669"/>
    <property type="project" value="UniProtKB-EC"/>
</dbReference>
<organism evidence="18 19">
    <name type="scientific">Channa striata</name>
    <name type="common">Snakehead murrel</name>
    <name type="synonym">Ophicephalus striatus</name>
    <dbReference type="NCBI Taxonomy" id="64152"/>
    <lineage>
        <taxon>Eukaryota</taxon>
        <taxon>Metazoa</taxon>
        <taxon>Chordata</taxon>
        <taxon>Craniata</taxon>
        <taxon>Vertebrata</taxon>
        <taxon>Euteleostomi</taxon>
        <taxon>Actinopterygii</taxon>
        <taxon>Neopterygii</taxon>
        <taxon>Teleostei</taxon>
        <taxon>Neoteleostei</taxon>
        <taxon>Acanthomorphata</taxon>
        <taxon>Anabantaria</taxon>
        <taxon>Anabantiformes</taxon>
        <taxon>Channoidei</taxon>
        <taxon>Channidae</taxon>
        <taxon>Channa</taxon>
    </lineage>
</organism>
<evidence type="ECO:0000256" key="3">
    <source>
        <dbReference type="ARBA" id="ARBA00004922"/>
    </source>
</evidence>
<dbReference type="GO" id="GO:0005789">
    <property type="term" value="C:endoplasmic reticulum membrane"/>
    <property type="evidence" value="ECO:0007669"/>
    <property type="project" value="TreeGrafter"/>
</dbReference>
<evidence type="ECO:0000256" key="14">
    <source>
        <dbReference type="SAM" id="MobiDB-lite"/>
    </source>
</evidence>
<comment type="caution">
    <text evidence="18">The sequence shown here is derived from an EMBL/GenBank/DDBJ whole genome shotgun (WGS) entry which is preliminary data.</text>
</comment>
<name>A0AA88T1I5_CHASR</name>
<dbReference type="PANTHER" id="PTHR44216:SF3">
    <property type="entry name" value="PROTEIN O-MANNOSYL-TRANSFERASE TMTC2"/>
    <property type="match status" value="1"/>
</dbReference>
<comment type="subcellular location">
    <subcellularLocation>
        <location evidence="2">Endoplasmic reticulum</location>
    </subcellularLocation>
    <subcellularLocation>
        <location evidence="1">Membrane</location>
        <topology evidence="1">Multi-pass membrane protein</topology>
    </subcellularLocation>
</comment>
<evidence type="ECO:0000256" key="13">
    <source>
        <dbReference type="PROSITE-ProRule" id="PRU00339"/>
    </source>
</evidence>
<dbReference type="Gene3D" id="1.25.40.10">
    <property type="entry name" value="Tetratricopeptide repeat domain"/>
    <property type="match status" value="3"/>
</dbReference>
<feature type="transmembrane region" description="Helical" evidence="15">
    <location>
        <begin position="312"/>
        <end position="332"/>
    </location>
</feature>
<dbReference type="InterPro" id="IPR052384">
    <property type="entry name" value="TMTC_O-mannosyltransferase"/>
</dbReference>
<feature type="repeat" description="TPR" evidence="13">
    <location>
        <begin position="613"/>
        <end position="646"/>
    </location>
</feature>
<dbReference type="PANTHER" id="PTHR44216">
    <property type="entry name" value="PROTEIN O-MANNOSYL-TRANSFERASE TMTC2"/>
    <property type="match status" value="1"/>
</dbReference>
<feature type="transmembrane region" description="Helical" evidence="15">
    <location>
        <begin position="281"/>
        <end position="300"/>
    </location>
</feature>
<keyword evidence="7 15" id="KW-0812">Transmembrane</keyword>
<evidence type="ECO:0000256" key="6">
    <source>
        <dbReference type="ARBA" id="ARBA00022679"/>
    </source>
</evidence>
<feature type="signal peptide" evidence="16">
    <location>
        <begin position="1"/>
        <end position="21"/>
    </location>
</feature>
<feature type="region of interest" description="Disordered" evidence="14">
    <location>
        <begin position="341"/>
        <end position="372"/>
    </location>
</feature>
<reference evidence="18" key="1">
    <citation type="submission" date="2023-07" db="EMBL/GenBank/DDBJ databases">
        <title>Chromosome-level Genome Assembly of Striped Snakehead (Channa striata).</title>
        <authorList>
            <person name="Liu H."/>
        </authorList>
    </citation>
    <scope>NUCLEOTIDE SEQUENCE</scope>
    <source>
        <strain evidence="18">Gz</strain>
        <tissue evidence="18">Muscle</tissue>
    </source>
</reference>
<feature type="repeat" description="TPR" evidence="13">
    <location>
        <begin position="786"/>
        <end position="819"/>
    </location>
</feature>
<dbReference type="Pfam" id="PF08409">
    <property type="entry name" value="TMTC_DUF1736"/>
    <property type="match status" value="1"/>
</dbReference>
<feature type="transmembrane region" description="Helical" evidence="15">
    <location>
        <begin position="132"/>
        <end position="156"/>
    </location>
</feature>
<comment type="pathway">
    <text evidence="3">Protein modification; protein glycosylation.</text>
</comment>
<evidence type="ECO:0000313" key="18">
    <source>
        <dbReference type="EMBL" id="KAK2859004.1"/>
    </source>
</evidence>
<keyword evidence="19" id="KW-1185">Reference proteome</keyword>
<dbReference type="EMBL" id="JAUPFM010000002">
    <property type="protein sequence ID" value="KAK2859004.1"/>
    <property type="molecule type" value="Genomic_DNA"/>
</dbReference>
<evidence type="ECO:0000256" key="12">
    <source>
        <dbReference type="ARBA" id="ARBA00023136"/>
    </source>
</evidence>
<evidence type="ECO:0000259" key="17">
    <source>
        <dbReference type="Pfam" id="PF08409"/>
    </source>
</evidence>
<dbReference type="PROSITE" id="PS50005">
    <property type="entry name" value="TPR"/>
    <property type="match status" value="5"/>
</dbReference>
<feature type="transmembrane region" description="Helical" evidence="15">
    <location>
        <begin position="239"/>
        <end position="260"/>
    </location>
</feature>
<dbReference type="InterPro" id="IPR011990">
    <property type="entry name" value="TPR-like_helical_dom_sf"/>
</dbReference>
<dbReference type="Proteomes" id="UP001187415">
    <property type="component" value="Unassembled WGS sequence"/>
</dbReference>
<evidence type="ECO:0000256" key="11">
    <source>
        <dbReference type="ARBA" id="ARBA00022989"/>
    </source>
</evidence>
<evidence type="ECO:0000256" key="1">
    <source>
        <dbReference type="ARBA" id="ARBA00004141"/>
    </source>
</evidence>
<evidence type="ECO:0000256" key="4">
    <source>
        <dbReference type="ARBA" id="ARBA00007882"/>
    </source>
</evidence>
<proteinExistence type="inferred from homology"/>
<keyword evidence="12 15" id="KW-0472">Membrane</keyword>
<feature type="domain" description="DUF1736" evidence="17">
    <location>
        <begin position="263"/>
        <end position="303"/>
    </location>
</feature>
<dbReference type="AlphaFoldDB" id="A0AA88T1I5"/>
<evidence type="ECO:0000256" key="8">
    <source>
        <dbReference type="ARBA" id="ARBA00022737"/>
    </source>
</evidence>
<evidence type="ECO:0000256" key="16">
    <source>
        <dbReference type="SAM" id="SignalP"/>
    </source>
</evidence>